<proteinExistence type="predicted"/>
<evidence type="ECO:0000259" key="6">
    <source>
        <dbReference type="Pfam" id="PF03404"/>
    </source>
</evidence>
<feature type="domain" description="Oxidoreductase molybdopterin-binding" evidence="5">
    <location>
        <begin position="69"/>
        <end position="246"/>
    </location>
</feature>
<dbReference type="SUPFAM" id="SSF56524">
    <property type="entry name" value="Oxidoreductase molybdopterin-binding domain"/>
    <property type="match status" value="1"/>
</dbReference>
<dbReference type="Pfam" id="PF03404">
    <property type="entry name" value="Mo-co_dimer"/>
    <property type="match status" value="1"/>
</dbReference>
<dbReference type="EMBL" id="VCEJ01000004">
    <property type="protein sequence ID" value="TLV01617.1"/>
    <property type="molecule type" value="Genomic_DNA"/>
</dbReference>
<dbReference type="AlphaFoldDB" id="A0A5R9KZU6"/>
<evidence type="ECO:0000256" key="1">
    <source>
        <dbReference type="ARBA" id="ARBA00001924"/>
    </source>
</evidence>
<dbReference type="InterPro" id="IPR008335">
    <property type="entry name" value="Mopterin_OxRdtase_euk"/>
</dbReference>
<comment type="cofactor">
    <cofactor evidence="1">
        <name>Mo-molybdopterin</name>
        <dbReference type="ChEBI" id="CHEBI:71302"/>
    </cofactor>
</comment>
<evidence type="ECO:0000256" key="4">
    <source>
        <dbReference type="ARBA" id="ARBA00023002"/>
    </source>
</evidence>
<dbReference type="Gene3D" id="2.60.40.650">
    <property type="match status" value="1"/>
</dbReference>
<dbReference type="GO" id="GO:0008482">
    <property type="term" value="F:sulfite oxidase activity"/>
    <property type="evidence" value="ECO:0007669"/>
    <property type="project" value="TreeGrafter"/>
</dbReference>
<dbReference type="GO" id="GO:0030151">
    <property type="term" value="F:molybdenum ion binding"/>
    <property type="evidence" value="ECO:0007669"/>
    <property type="project" value="InterPro"/>
</dbReference>
<dbReference type="OrthoDB" id="9778777at2"/>
<evidence type="ECO:0000313" key="7">
    <source>
        <dbReference type="EMBL" id="TLV01617.1"/>
    </source>
</evidence>
<accession>A0A5R9KZU6</accession>
<dbReference type="Pfam" id="PF00174">
    <property type="entry name" value="Oxidored_molyb"/>
    <property type="match status" value="1"/>
</dbReference>
<dbReference type="Proteomes" id="UP000306402">
    <property type="component" value="Unassembled WGS sequence"/>
</dbReference>
<name>A0A5R9KZU6_9BACT</name>
<dbReference type="InterPro" id="IPR014756">
    <property type="entry name" value="Ig_E-set"/>
</dbReference>
<comment type="caution">
    <text evidence="7">The sequence shown here is derived from an EMBL/GenBank/DDBJ whole genome shotgun (WGS) entry which is preliminary data.</text>
</comment>
<dbReference type="CDD" id="cd02110">
    <property type="entry name" value="SO_family_Moco_dimer"/>
    <property type="match status" value="1"/>
</dbReference>
<feature type="domain" description="Moybdenum cofactor oxidoreductase dimerisation" evidence="6">
    <location>
        <begin position="266"/>
        <end position="364"/>
    </location>
</feature>
<dbReference type="PANTHER" id="PTHR19372:SF7">
    <property type="entry name" value="SULFITE OXIDASE, MITOCHONDRIAL"/>
    <property type="match status" value="1"/>
</dbReference>
<evidence type="ECO:0000259" key="5">
    <source>
        <dbReference type="Pfam" id="PF00174"/>
    </source>
</evidence>
<protein>
    <submittedName>
        <fullName evidence="7">Sulfite oxidase</fullName>
    </submittedName>
</protein>
<dbReference type="GO" id="GO:0006790">
    <property type="term" value="P:sulfur compound metabolic process"/>
    <property type="evidence" value="ECO:0007669"/>
    <property type="project" value="TreeGrafter"/>
</dbReference>
<dbReference type="SUPFAM" id="SSF81296">
    <property type="entry name" value="E set domains"/>
    <property type="match status" value="1"/>
</dbReference>
<evidence type="ECO:0000256" key="3">
    <source>
        <dbReference type="ARBA" id="ARBA00022723"/>
    </source>
</evidence>
<evidence type="ECO:0000256" key="2">
    <source>
        <dbReference type="ARBA" id="ARBA00022505"/>
    </source>
</evidence>
<keyword evidence="2" id="KW-0500">Molybdenum</keyword>
<keyword evidence="8" id="KW-1185">Reference proteome</keyword>
<dbReference type="PRINTS" id="PR00407">
    <property type="entry name" value="EUMOPTERIN"/>
</dbReference>
<gene>
    <name evidence="7" type="ORF">FEN17_18160</name>
</gene>
<dbReference type="InterPro" id="IPR005066">
    <property type="entry name" value="MoCF_OxRdtse_dimer"/>
</dbReference>
<organism evidence="7 8">
    <name type="scientific">Dyadobacter luticola</name>
    <dbReference type="NCBI Taxonomy" id="1979387"/>
    <lineage>
        <taxon>Bacteria</taxon>
        <taxon>Pseudomonadati</taxon>
        <taxon>Bacteroidota</taxon>
        <taxon>Cytophagia</taxon>
        <taxon>Cytophagales</taxon>
        <taxon>Spirosomataceae</taxon>
        <taxon>Dyadobacter</taxon>
    </lineage>
</organism>
<dbReference type="Gene3D" id="3.90.420.10">
    <property type="entry name" value="Oxidoreductase, molybdopterin-binding domain"/>
    <property type="match status" value="1"/>
</dbReference>
<keyword evidence="3" id="KW-0479">Metal-binding</keyword>
<keyword evidence="4" id="KW-0560">Oxidoreductase</keyword>
<reference evidence="7 8" key="1">
    <citation type="submission" date="2019-05" db="EMBL/GenBank/DDBJ databases">
        <authorList>
            <person name="Qu J.-H."/>
        </authorList>
    </citation>
    <scope>NUCLEOTIDE SEQUENCE [LARGE SCALE GENOMIC DNA]</scope>
    <source>
        <strain evidence="7 8">T17</strain>
    </source>
</reference>
<dbReference type="PANTHER" id="PTHR19372">
    <property type="entry name" value="SULFITE REDUCTASE"/>
    <property type="match status" value="1"/>
</dbReference>
<dbReference type="InterPro" id="IPR000572">
    <property type="entry name" value="OxRdtase_Mopterin-bd_dom"/>
</dbReference>
<dbReference type="GO" id="GO:0043546">
    <property type="term" value="F:molybdopterin cofactor binding"/>
    <property type="evidence" value="ECO:0007669"/>
    <property type="project" value="TreeGrafter"/>
</dbReference>
<evidence type="ECO:0000313" key="8">
    <source>
        <dbReference type="Proteomes" id="UP000306402"/>
    </source>
</evidence>
<dbReference type="GO" id="GO:0020037">
    <property type="term" value="F:heme binding"/>
    <property type="evidence" value="ECO:0007669"/>
    <property type="project" value="TreeGrafter"/>
</dbReference>
<sequence>MQRRTFLSGVVPAMAGTTLFPFAPTPLIEKNDAFPGLITREKEPSNLEFPFATLKGRITPNAQFFVRSHFPFPKLDPDVWKLSLTGDVKRAITISYDELRKMPSKTVMATLECAGNGRAKLAPKVKGLLWEQGAVGNAEWTGVPLSALLEKAGLNADVLEIILEGADKGEITEEPRSPGEIRFARSISLKKALEANVLIAYQMNGKDLPIAHGYPVRAIIPGWYGMASIKWLTNIIATSKPFEGYWQTIEYAYWKRQANQPTLTAVTAVEAKAEIARPMLHEIVPAGKPYRIHGAAWCGEKSVIKVEISTDNGLSWQGVKLLDTEIPNVWRLWEFNWHVPSKPSTAGILVRATDSDGHVQPDKHDPDRRTYMVNKTVAMEVEIG</sequence>
<dbReference type="InterPro" id="IPR036374">
    <property type="entry name" value="OxRdtase_Mopterin-bd_sf"/>
</dbReference>